<reference evidence="2 3" key="1">
    <citation type="submission" date="2020-08" db="EMBL/GenBank/DDBJ databases">
        <authorList>
            <person name="Hejnol A."/>
        </authorList>
    </citation>
    <scope>NUCLEOTIDE SEQUENCE [LARGE SCALE GENOMIC DNA]</scope>
</reference>
<dbReference type="SUPFAM" id="SSF52087">
    <property type="entry name" value="CRAL/TRIO domain"/>
    <property type="match status" value="1"/>
</dbReference>
<organism evidence="2 3">
    <name type="scientific">Dimorphilus gyrociliatus</name>
    <dbReference type="NCBI Taxonomy" id="2664684"/>
    <lineage>
        <taxon>Eukaryota</taxon>
        <taxon>Metazoa</taxon>
        <taxon>Spiralia</taxon>
        <taxon>Lophotrochozoa</taxon>
        <taxon>Annelida</taxon>
        <taxon>Polychaeta</taxon>
        <taxon>Polychaeta incertae sedis</taxon>
        <taxon>Dinophilidae</taxon>
        <taxon>Dimorphilus</taxon>
    </lineage>
</organism>
<comment type="caution">
    <text evidence="2">The sequence shown here is derived from an EMBL/GenBank/DDBJ whole genome shotgun (WGS) entry which is preliminary data.</text>
</comment>
<dbReference type="SUPFAM" id="SSF46938">
    <property type="entry name" value="CRAL/TRIO N-terminal domain"/>
    <property type="match status" value="1"/>
</dbReference>
<keyword evidence="3" id="KW-1185">Reference proteome</keyword>
<evidence type="ECO:0000313" key="3">
    <source>
        <dbReference type="Proteomes" id="UP000549394"/>
    </source>
</evidence>
<dbReference type="GO" id="GO:0016020">
    <property type="term" value="C:membrane"/>
    <property type="evidence" value="ECO:0007669"/>
    <property type="project" value="TreeGrafter"/>
</dbReference>
<sequence length="315" mass="36948">MAENEYICTLEEKYIKKARDELNEIPSDRLSAVKALRDWVNEQEHLTFDTRTFSLLRILRHSKFSQSKARYTIEKVACFYSKNRNSFSNLDSRSDVVQEVLRRGHLMVLPGYDDDGRVIMLYKLNMIPFEELKKKYRFSEFMKVMNVVFVSLMKDEMFQVNGIVLLFDMTGINLKIMTLFNDPDSVDYQKDGQDAQIGRIKGIHYYNVGSLFETIFSIYKPFMKKKHKERTHVHGTLESLYKHIPKRMLPREYLPDDYDGPICGSLLEIGAQTADRVLMMRDDILDISNPAHLSYNESKKPATEVLQHFRKLNVD</sequence>
<dbReference type="CDD" id="cd00170">
    <property type="entry name" value="SEC14"/>
    <property type="match status" value="1"/>
</dbReference>
<dbReference type="PANTHER" id="PTHR10174:SF130">
    <property type="entry name" value="ALPHA-TOCOPHEROL TRANSFER PROTEIN-LIKE"/>
    <property type="match status" value="1"/>
</dbReference>
<accession>A0A7I8WFE2</accession>
<dbReference type="PRINTS" id="PR00180">
    <property type="entry name" value="CRETINALDHBP"/>
</dbReference>
<dbReference type="AlphaFoldDB" id="A0A7I8WFE2"/>
<dbReference type="SMART" id="SM00516">
    <property type="entry name" value="SEC14"/>
    <property type="match status" value="1"/>
</dbReference>
<dbReference type="Gene3D" id="3.40.525.10">
    <property type="entry name" value="CRAL-TRIO lipid binding domain"/>
    <property type="match status" value="1"/>
</dbReference>
<dbReference type="InterPro" id="IPR036865">
    <property type="entry name" value="CRAL-TRIO_dom_sf"/>
</dbReference>
<dbReference type="EMBL" id="CAJFCJ010000082">
    <property type="protein sequence ID" value="CAD5126782.1"/>
    <property type="molecule type" value="Genomic_DNA"/>
</dbReference>
<dbReference type="Gene3D" id="1.10.8.20">
    <property type="entry name" value="N-terminal domain of phosphatidylinositol transfer protein sec14p"/>
    <property type="match status" value="1"/>
</dbReference>
<dbReference type="PROSITE" id="PS50191">
    <property type="entry name" value="CRAL_TRIO"/>
    <property type="match status" value="1"/>
</dbReference>
<feature type="domain" description="CRAL-TRIO" evidence="1">
    <location>
        <begin position="97"/>
        <end position="266"/>
    </location>
</feature>
<dbReference type="OrthoDB" id="75724at2759"/>
<dbReference type="InterPro" id="IPR036273">
    <property type="entry name" value="CRAL/TRIO_N_dom_sf"/>
</dbReference>
<dbReference type="InterPro" id="IPR001251">
    <property type="entry name" value="CRAL-TRIO_dom"/>
</dbReference>
<gene>
    <name evidence="2" type="ORF">DGYR_LOCUS14010</name>
</gene>
<name>A0A7I8WFE2_9ANNE</name>
<evidence type="ECO:0000259" key="1">
    <source>
        <dbReference type="PROSITE" id="PS50191"/>
    </source>
</evidence>
<dbReference type="GO" id="GO:1902936">
    <property type="term" value="F:phosphatidylinositol bisphosphate binding"/>
    <property type="evidence" value="ECO:0007669"/>
    <property type="project" value="TreeGrafter"/>
</dbReference>
<proteinExistence type="predicted"/>
<dbReference type="PANTHER" id="PTHR10174">
    <property type="entry name" value="ALPHA-TOCOPHEROL TRANSFER PROTEIN-RELATED"/>
    <property type="match status" value="1"/>
</dbReference>
<evidence type="ECO:0000313" key="2">
    <source>
        <dbReference type="EMBL" id="CAD5126782.1"/>
    </source>
</evidence>
<protein>
    <submittedName>
        <fullName evidence="2">DgyrCDS14827</fullName>
    </submittedName>
</protein>
<dbReference type="Proteomes" id="UP000549394">
    <property type="component" value="Unassembled WGS sequence"/>
</dbReference>
<dbReference type="Pfam" id="PF00650">
    <property type="entry name" value="CRAL_TRIO"/>
    <property type="match status" value="1"/>
</dbReference>